<dbReference type="OrthoDB" id="3262412at2759"/>
<evidence type="ECO:0000313" key="1">
    <source>
        <dbReference type="EMBL" id="KIY64288.1"/>
    </source>
</evidence>
<dbReference type="Proteomes" id="UP000054007">
    <property type="component" value="Unassembled WGS sequence"/>
</dbReference>
<sequence>LFLKHFVRHPLLPDRDGTSTSREIRYRAVHEMYQFCFQRGLREVWAYMWESWYSPKMWPLWARSSSPTRLSRLRTTMTTENFWKQLKHDWMHYLVHPRLDQLVWIISTKVVPSYMARAATMDTAFRAGRARSLLTCQAAMKKAWRELS</sequence>
<evidence type="ECO:0000313" key="2">
    <source>
        <dbReference type="Proteomes" id="UP000054007"/>
    </source>
</evidence>
<accession>A0A0D7B0Z1</accession>
<protein>
    <submittedName>
        <fullName evidence="1">Uncharacterized protein</fullName>
    </submittedName>
</protein>
<gene>
    <name evidence="1" type="ORF">CYLTODRAFT_322908</name>
</gene>
<name>A0A0D7B0Z1_9AGAR</name>
<proteinExistence type="predicted"/>
<reference evidence="1 2" key="1">
    <citation type="journal article" date="2015" name="Fungal Genet. Biol.">
        <title>Evolution of novel wood decay mechanisms in Agaricales revealed by the genome sequences of Fistulina hepatica and Cylindrobasidium torrendii.</title>
        <authorList>
            <person name="Floudas D."/>
            <person name="Held B.W."/>
            <person name="Riley R."/>
            <person name="Nagy L.G."/>
            <person name="Koehler G."/>
            <person name="Ransdell A.S."/>
            <person name="Younus H."/>
            <person name="Chow J."/>
            <person name="Chiniquy J."/>
            <person name="Lipzen A."/>
            <person name="Tritt A."/>
            <person name="Sun H."/>
            <person name="Haridas S."/>
            <person name="LaButti K."/>
            <person name="Ohm R.A."/>
            <person name="Kues U."/>
            <person name="Blanchette R.A."/>
            <person name="Grigoriev I.V."/>
            <person name="Minto R.E."/>
            <person name="Hibbett D.S."/>
        </authorList>
    </citation>
    <scope>NUCLEOTIDE SEQUENCE [LARGE SCALE GENOMIC DNA]</scope>
    <source>
        <strain evidence="1 2">FP15055 ss-10</strain>
    </source>
</reference>
<keyword evidence="2" id="KW-1185">Reference proteome</keyword>
<dbReference type="EMBL" id="KN880644">
    <property type="protein sequence ID" value="KIY64288.1"/>
    <property type="molecule type" value="Genomic_DNA"/>
</dbReference>
<feature type="non-terminal residue" evidence="1">
    <location>
        <position position="148"/>
    </location>
</feature>
<organism evidence="1 2">
    <name type="scientific">Cylindrobasidium torrendii FP15055 ss-10</name>
    <dbReference type="NCBI Taxonomy" id="1314674"/>
    <lineage>
        <taxon>Eukaryota</taxon>
        <taxon>Fungi</taxon>
        <taxon>Dikarya</taxon>
        <taxon>Basidiomycota</taxon>
        <taxon>Agaricomycotina</taxon>
        <taxon>Agaricomycetes</taxon>
        <taxon>Agaricomycetidae</taxon>
        <taxon>Agaricales</taxon>
        <taxon>Marasmiineae</taxon>
        <taxon>Physalacriaceae</taxon>
        <taxon>Cylindrobasidium</taxon>
    </lineage>
</organism>
<feature type="non-terminal residue" evidence="1">
    <location>
        <position position="1"/>
    </location>
</feature>
<dbReference type="AlphaFoldDB" id="A0A0D7B0Z1"/>